<gene>
    <name evidence="2" type="ORF">EHQ76_06995</name>
</gene>
<sequence>METKQRIFRSSKDGNYTVVKNTFIDDSRLSGKDKGILIVSLRLRDDWKISAKVLSRFMKDGEDSILSSLKKLAEYGYAEYRIERDPETGRLDGSWYVWEESKTPEIAREASKTKLKQKTNSKAVVHLQEAESSPILPGTEIPGAGNSPDPESPGPVKPDRENTGHINTKEQVLSNQVLLEQKQQTSREYKSAPAKIETSASEIARSEPLPYYKFPNFWLMNFQDYYEKVHGSEMGHSLTDLKALNELFETSKGNWTLVESKIKTLIQLRKKDPNFWYNQAVSPESVSKFWSRLFEREVTEKKRCKERTGKFEKRETIREVKKEQRPPKEENKMEYVGRNSYECFLEWGRKNLFPAQLEYFTNNKNPETYTGSKKILFEKFKSEIYANLKQAANTEKPKSENIVEITKRREVA</sequence>
<reference evidence="2 3" key="1">
    <citation type="journal article" date="2019" name="PLoS Negl. Trop. Dis.">
        <title>Revisiting the worldwide diversity of Leptospira species in the environment.</title>
        <authorList>
            <person name="Vincent A.T."/>
            <person name="Schiettekatte O."/>
            <person name="Bourhy P."/>
            <person name="Veyrier F.J."/>
            <person name="Picardeau M."/>
        </authorList>
    </citation>
    <scope>NUCLEOTIDE SEQUENCE [LARGE SCALE GENOMIC DNA]</scope>
    <source>
        <strain evidence="2 3">201702444</strain>
    </source>
</reference>
<proteinExistence type="predicted"/>
<evidence type="ECO:0000256" key="1">
    <source>
        <dbReference type="SAM" id="MobiDB-lite"/>
    </source>
</evidence>
<dbReference type="RefSeq" id="WP_135670344.1">
    <property type="nucleotide sequence ID" value="NZ_RQGN01000036.1"/>
</dbReference>
<dbReference type="AlphaFoldDB" id="A0A5F2BKC1"/>
<dbReference type="EMBL" id="RQGN01000036">
    <property type="protein sequence ID" value="TGM06005.1"/>
    <property type="molecule type" value="Genomic_DNA"/>
</dbReference>
<evidence type="ECO:0000313" key="2">
    <source>
        <dbReference type="EMBL" id="TGM06005.1"/>
    </source>
</evidence>
<name>A0A5F2BKC1_9LEPT</name>
<organism evidence="2 3">
    <name type="scientific">Leptospira barantonii</name>
    <dbReference type="NCBI Taxonomy" id="2023184"/>
    <lineage>
        <taxon>Bacteria</taxon>
        <taxon>Pseudomonadati</taxon>
        <taxon>Spirochaetota</taxon>
        <taxon>Spirochaetia</taxon>
        <taxon>Leptospirales</taxon>
        <taxon>Leptospiraceae</taxon>
        <taxon>Leptospira</taxon>
    </lineage>
</organism>
<dbReference type="Proteomes" id="UP000298429">
    <property type="component" value="Unassembled WGS sequence"/>
</dbReference>
<evidence type="ECO:0000313" key="3">
    <source>
        <dbReference type="Proteomes" id="UP000298429"/>
    </source>
</evidence>
<dbReference type="OrthoDB" id="344857at2"/>
<protein>
    <submittedName>
        <fullName evidence="2">Helix-turn-helix domain-containing protein</fullName>
    </submittedName>
</protein>
<comment type="caution">
    <text evidence="2">The sequence shown here is derived from an EMBL/GenBank/DDBJ whole genome shotgun (WGS) entry which is preliminary data.</text>
</comment>
<accession>A0A5F2BKC1</accession>
<feature type="region of interest" description="Disordered" evidence="1">
    <location>
        <begin position="109"/>
        <end position="167"/>
    </location>
</feature>